<dbReference type="InterPro" id="IPR045339">
    <property type="entry name" value="DUF6534"/>
</dbReference>
<evidence type="ECO:0000313" key="4">
    <source>
        <dbReference type="Proteomes" id="UP000242287"/>
    </source>
</evidence>
<dbReference type="OrthoDB" id="3206554at2759"/>
<gene>
    <name evidence="3" type="ORF">AMATHDRAFT_151308</name>
</gene>
<sequence>MDLVNVPKTYGALLIGAFFASLLYGVSTVQSIVYFKLYPNDSNSSKLLVRFSSPIISPFAYVPPGYTSVVRPASALDTVHTALIWVGMWSYLIDSFGDRSKIDTIPFYYALRIFLCGLQTSVFPLTHYFDSCVPTVSKRNYWMTMPVLVLAICRLFFLWAVATTGEMIRIGSFTVFKTQFRWLFSLGLALSSAVDIEITLSLFILLWRSRSDSLSLTNVIDSLILYTFELGSLTCFATVISMICWLTMHNNLVFLGLHFVIGKLYANSLLASLNTRHELRRAHANSVGVHAHNAVPSSSPSMSGNRRRSGIRGFQIESFVSNLLDINSQQLTHNTSAETHLFRRF</sequence>
<dbReference type="PANTHER" id="PTHR40465">
    <property type="entry name" value="CHROMOSOME 1, WHOLE GENOME SHOTGUN SEQUENCE"/>
    <property type="match status" value="1"/>
</dbReference>
<dbReference type="Pfam" id="PF20152">
    <property type="entry name" value="DUF6534"/>
    <property type="match status" value="1"/>
</dbReference>
<feature type="transmembrane region" description="Helical" evidence="1">
    <location>
        <begin position="182"/>
        <end position="207"/>
    </location>
</feature>
<evidence type="ECO:0000256" key="1">
    <source>
        <dbReference type="SAM" id="Phobius"/>
    </source>
</evidence>
<organism evidence="3 4">
    <name type="scientific">Amanita thiersii Skay4041</name>
    <dbReference type="NCBI Taxonomy" id="703135"/>
    <lineage>
        <taxon>Eukaryota</taxon>
        <taxon>Fungi</taxon>
        <taxon>Dikarya</taxon>
        <taxon>Basidiomycota</taxon>
        <taxon>Agaricomycotina</taxon>
        <taxon>Agaricomycetes</taxon>
        <taxon>Agaricomycetidae</taxon>
        <taxon>Agaricales</taxon>
        <taxon>Pluteineae</taxon>
        <taxon>Amanitaceae</taxon>
        <taxon>Amanita</taxon>
    </lineage>
</organism>
<feature type="transmembrane region" description="Helical" evidence="1">
    <location>
        <begin position="12"/>
        <end position="35"/>
    </location>
</feature>
<name>A0A2A9NJA3_9AGAR</name>
<dbReference type="AlphaFoldDB" id="A0A2A9NJA3"/>
<feature type="transmembrane region" description="Helical" evidence="1">
    <location>
        <begin position="78"/>
        <end position="97"/>
    </location>
</feature>
<keyword evidence="4" id="KW-1185">Reference proteome</keyword>
<keyword evidence="1" id="KW-0472">Membrane</keyword>
<feature type="domain" description="DUF6534" evidence="2">
    <location>
        <begin position="191"/>
        <end position="277"/>
    </location>
</feature>
<evidence type="ECO:0000259" key="2">
    <source>
        <dbReference type="Pfam" id="PF20152"/>
    </source>
</evidence>
<reference evidence="3 4" key="1">
    <citation type="submission" date="2014-02" db="EMBL/GenBank/DDBJ databases">
        <title>Transposable element dynamics among asymbiotic and ectomycorrhizal Amanita fungi.</title>
        <authorList>
            <consortium name="DOE Joint Genome Institute"/>
            <person name="Hess J."/>
            <person name="Skrede I."/>
            <person name="Wolfe B."/>
            <person name="LaButti K."/>
            <person name="Ohm R.A."/>
            <person name="Grigoriev I.V."/>
            <person name="Pringle A."/>
        </authorList>
    </citation>
    <scope>NUCLEOTIDE SEQUENCE [LARGE SCALE GENOMIC DNA]</scope>
    <source>
        <strain evidence="3 4">SKay4041</strain>
    </source>
</reference>
<dbReference type="STRING" id="703135.A0A2A9NJA3"/>
<accession>A0A2A9NJA3</accession>
<proteinExistence type="predicted"/>
<feature type="transmembrane region" description="Helical" evidence="1">
    <location>
        <begin position="223"/>
        <end position="245"/>
    </location>
</feature>
<protein>
    <recommendedName>
        <fullName evidence="2">DUF6534 domain-containing protein</fullName>
    </recommendedName>
</protein>
<feature type="transmembrane region" description="Helical" evidence="1">
    <location>
        <begin position="109"/>
        <end position="129"/>
    </location>
</feature>
<dbReference type="EMBL" id="KZ302092">
    <property type="protein sequence ID" value="PFH47790.1"/>
    <property type="molecule type" value="Genomic_DNA"/>
</dbReference>
<evidence type="ECO:0000313" key="3">
    <source>
        <dbReference type="EMBL" id="PFH47790.1"/>
    </source>
</evidence>
<dbReference type="Proteomes" id="UP000242287">
    <property type="component" value="Unassembled WGS sequence"/>
</dbReference>
<keyword evidence="1" id="KW-0812">Transmembrane</keyword>
<feature type="transmembrane region" description="Helical" evidence="1">
    <location>
        <begin position="141"/>
        <end position="161"/>
    </location>
</feature>
<dbReference type="PANTHER" id="PTHR40465:SF1">
    <property type="entry name" value="DUF6534 DOMAIN-CONTAINING PROTEIN"/>
    <property type="match status" value="1"/>
</dbReference>
<keyword evidence="1" id="KW-1133">Transmembrane helix</keyword>
<feature type="transmembrane region" description="Helical" evidence="1">
    <location>
        <begin position="252"/>
        <end position="273"/>
    </location>
</feature>